<sequence>MSDPSGIIVPVDYTELKQDLRRSYDADADAREGMDDSEWKALERDRFAARLREAGASRLLEIGAGHGVSGRYFADQGFKVTCTDLSPQLVAHCRAKGLDAAVMDFSALTFEDASFDAVFGMNCLLHVPKAELPGVLAEVRRVLPPGGLFYWGQYGGQDFEGTWEGDHCEPKRFFSFYLADQIAAVAAEHFMVEEAKLLDLDRSVDQYQGLILRKP</sequence>
<dbReference type="PANTHER" id="PTHR42912">
    <property type="entry name" value="METHYLTRANSFERASE"/>
    <property type="match status" value="1"/>
</dbReference>
<dbReference type="PANTHER" id="PTHR42912:SF80">
    <property type="entry name" value="METHYLTRANSFERASE DOMAIN-CONTAINING PROTEIN"/>
    <property type="match status" value="1"/>
</dbReference>
<dbReference type="Pfam" id="PF13649">
    <property type="entry name" value="Methyltransf_25"/>
    <property type="match status" value="1"/>
</dbReference>
<evidence type="ECO:0000259" key="1">
    <source>
        <dbReference type="Pfam" id="PF13649"/>
    </source>
</evidence>
<dbReference type="RefSeq" id="WP_387978626.1">
    <property type="nucleotide sequence ID" value="NZ_JBHRWO010000020.1"/>
</dbReference>
<name>A0ABV7Q692_9ACTN</name>
<accession>A0ABV7Q692</accession>
<keyword evidence="2" id="KW-0808">Transferase</keyword>
<feature type="domain" description="Methyltransferase" evidence="1">
    <location>
        <begin position="60"/>
        <end position="147"/>
    </location>
</feature>
<comment type="caution">
    <text evidence="2">The sequence shown here is derived from an EMBL/GenBank/DDBJ whole genome shotgun (WGS) entry which is preliminary data.</text>
</comment>
<dbReference type="GO" id="GO:0008168">
    <property type="term" value="F:methyltransferase activity"/>
    <property type="evidence" value="ECO:0007669"/>
    <property type="project" value="UniProtKB-KW"/>
</dbReference>
<gene>
    <name evidence="2" type="ORF">ACFO8M_19485</name>
</gene>
<evidence type="ECO:0000313" key="3">
    <source>
        <dbReference type="Proteomes" id="UP001595712"/>
    </source>
</evidence>
<evidence type="ECO:0000313" key="2">
    <source>
        <dbReference type="EMBL" id="MFC3494672.1"/>
    </source>
</evidence>
<keyword evidence="3" id="KW-1185">Reference proteome</keyword>
<protein>
    <submittedName>
        <fullName evidence="2">Class I SAM-dependent methyltransferase</fullName>
        <ecNumber evidence="2">2.1.1.-</ecNumber>
    </submittedName>
</protein>
<organism evidence="2 3">
    <name type="scientific">Glycomyces rhizosphaerae</name>
    <dbReference type="NCBI Taxonomy" id="2054422"/>
    <lineage>
        <taxon>Bacteria</taxon>
        <taxon>Bacillati</taxon>
        <taxon>Actinomycetota</taxon>
        <taxon>Actinomycetes</taxon>
        <taxon>Glycomycetales</taxon>
        <taxon>Glycomycetaceae</taxon>
        <taxon>Glycomyces</taxon>
    </lineage>
</organism>
<dbReference type="Gene3D" id="3.40.50.150">
    <property type="entry name" value="Vaccinia Virus protein VP39"/>
    <property type="match status" value="1"/>
</dbReference>
<reference evidence="3" key="1">
    <citation type="journal article" date="2019" name="Int. J. Syst. Evol. Microbiol.">
        <title>The Global Catalogue of Microorganisms (GCM) 10K type strain sequencing project: providing services to taxonomists for standard genome sequencing and annotation.</title>
        <authorList>
            <consortium name="The Broad Institute Genomics Platform"/>
            <consortium name="The Broad Institute Genome Sequencing Center for Infectious Disease"/>
            <person name="Wu L."/>
            <person name="Ma J."/>
        </authorList>
    </citation>
    <scope>NUCLEOTIDE SEQUENCE [LARGE SCALE GENOMIC DNA]</scope>
    <source>
        <strain evidence="3">CGMCC 4.7396</strain>
    </source>
</reference>
<dbReference type="EMBL" id="JBHRWO010000020">
    <property type="protein sequence ID" value="MFC3494672.1"/>
    <property type="molecule type" value="Genomic_DNA"/>
</dbReference>
<dbReference type="Proteomes" id="UP001595712">
    <property type="component" value="Unassembled WGS sequence"/>
</dbReference>
<dbReference type="InterPro" id="IPR029063">
    <property type="entry name" value="SAM-dependent_MTases_sf"/>
</dbReference>
<proteinExistence type="predicted"/>
<dbReference type="GO" id="GO:0032259">
    <property type="term" value="P:methylation"/>
    <property type="evidence" value="ECO:0007669"/>
    <property type="project" value="UniProtKB-KW"/>
</dbReference>
<dbReference type="InterPro" id="IPR050508">
    <property type="entry name" value="Methyltransf_Superfamily"/>
</dbReference>
<dbReference type="CDD" id="cd02440">
    <property type="entry name" value="AdoMet_MTases"/>
    <property type="match status" value="1"/>
</dbReference>
<dbReference type="EC" id="2.1.1.-" evidence="2"/>
<dbReference type="SUPFAM" id="SSF53335">
    <property type="entry name" value="S-adenosyl-L-methionine-dependent methyltransferases"/>
    <property type="match status" value="1"/>
</dbReference>
<keyword evidence="2" id="KW-0489">Methyltransferase</keyword>
<dbReference type="InterPro" id="IPR041698">
    <property type="entry name" value="Methyltransf_25"/>
</dbReference>